<dbReference type="OrthoDB" id="160374at2759"/>
<dbReference type="Pfam" id="PF10441">
    <property type="entry name" value="Urb2"/>
    <property type="match status" value="1"/>
</dbReference>
<dbReference type="EMBL" id="KV425604">
    <property type="protein sequence ID" value="KZT21711.1"/>
    <property type="molecule type" value="Genomic_DNA"/>
</dbReference>
<dbReference type="InParanoid" id="A0A165PZR5"/>
<dbReference type="GO" id="GO:0005730">
    <property type="term" value="C:nucleolus"/>
    <property type="evidence" value="ECO:0007669"/>
    <property type="project" value="TreeGrafter"/>
</dbReference>
<keyword evidence="4" id="KW-1185">Reference proteome</keyword>
<dbReference type="STRING" id="1314782.A0A165PZR5"/>
<dbReference type="InterPro" id="IPR052609">
    <property type="entry name" value="Ribosome_Biogenesis_Reg"/>
</dbReference>
<dbReference type="GO" id="GO:0042254">
    <property type="term" value="P:ribosome biogenesis"/>
    <property type="evidence" value="ECO:0007669"/>
    <property type="project" value="TreeGrafter"/>
</dbReference>
<dbReference type="PANTHER" id="PTHR15682:SF2">
    <property type="entry name" value="UNHEALTHY RIBOSOME BIOGENESIS PROTEIN 2 HOMOLOG"/>
    <property type="match status" value="1"/>
</dbReference>
<gene>
    <name evidence="3" type="ORF">NEOLEDRAFT_1099032</name>
</gene>
<organism evidence="3 4">
    <name type="scientific">Neolentinus lepideus HHB14362 ss-1</name>
    <dbReference type="NCBI Taxonomy" id="1314782"/>
    <lineage>
        <taxon>Eukaryota</taxon>
        <taxon>Fungi</taxon>
        <taxon>Dikarya</taxon>
        <taxon>Basidiomycota</taxon>
        <taxon>Agaricomycotina</taxon>
        <taxon>Agaricomycetes</taxon>
        <taxon>Gloeophyllales</taxon>
        <taxon>Gloeophyllaceae</taxon>
        <taxon>Neolentinus</taxon>
    </lineage>
</organism>
<dbReference type="Proteomes" id="UP000076761">
    <property type="component" value="Unassembled WGS sequence"/>
</dbReference>
<name>A0A165PZR5_9AGAM</name>
<accession>A0A165PZR5</accession>
<sequence length="1527" mass="169876">MFWLQSAQGFVRALKAPSDPPQVGEPLKIEIARTVWDRSDTYIPNKAQIIYEWILTKLLKDRGNKGSSNPVTDARYWELLSDAITCTSGRSSQNANAKSQLLSILNKTPLAPVVTSLFNLLSTLPPVDAAFLLQYARACLDVLWPLAVPKFTAEALLDCSAAFVGSLLSRTDEDRMNQNYVRVGLMICQSHRSSLGNSSNKKKLYQIFVQSHLPTWLTCMRNFDPSTTESPLLSSIYSAGVDTLFNLDMLRNLTSLTPISSDSLFSTLLTLVKSSPEAVMAGLPGLFLSYVHAIKKHRSAVFGSGSSGQENAGLSGQIQTSGMRFFVACDDVLRATQEDSSAVWTARVRLLEVVEKEALFGSHVHAFAFGGQGDEEAHLTLKKITTDAIVRLESATANNQDAKTTLIRTDLAVQCLVALVRVDYDLIFPSTPRLLQALLVLPRFTGSWDHPSEKTHLEQQSDTLLSLILAHHSKTRTLPSYFETLLGPLTSLTPRRITTGEVEQTQSTYRACHESRILSQHLLGQISRSCLAYVTPLQITEIVDVICEALKVTFDAFNHPTFTASEGEGAKLKKRKGSKRESEMGEAGAPRQEVQIATTRFALVGKLAGAVMPSLPLQSLTADDRRKVATTVRRKIAQSVIVPTLQRYISSRGKAGITSPKKRKAALMKEDQWMIWATETATAAALRLDYAIAATPQDGLGHSVLANEDEAELKETTFQSFKHDLELGTAIQSPELVPEMIRSFMKSGLASQLQDDLFAAIVRYLGRYLNTSVGWRGMMSELDAHGTHHEAAVALLYNVSERWLGAFEKSAPVSELAHLVAVIMNLAVTALRGSARDRLYAHEILSRMLRSAEFWELSRLRTALISRINALTAPYEKFDLSDLLAQIRGGNALMQDEIDDNLRQALAVYKLLLYVPQEYIPRSNRGYMLKRAVILDVIAMMDYQRRASAPASSDRTSDILSIRAFLVRTYKSFGTVDHEALVDTAKYLLQTDVYLDGEQIRDLDMNGPQTCRSFTLELLRMYTNTMIRKAEKGDDVPLLEFLTQISHFSSFPAANSYQKHLPQQCLLHVIDDLTAEFTLDSFSSQIQACFRALHNSLYDAVTRNLSTLDLESDSPDGYSRHLEAWPRVLRFGRWLHSDIAVPPLGRNIVVKVSPRLAGGHRHAHLCRSILSVLLEEYRCAPKVDNLSQIEIATAFYLTAVRTSGSEGHEGIDRSMGLFSKALSVSDFTHSLELLSEAISSSRSSPLDFQGPIHLSTLFLRDAPEGTLKVTQNFVTECLNIFANYDLFFCGPLSLRLAVLTFISRHFSERPAVVRTQDVNNVWSLLSRFLRGCEQHDEHTSETIFQQIVNILSALIRLRRDLLLPTLPHLGFILRQLIKTTRAIRPHLGGKQTTMVTDTLPMWINATQPLPVDASRALGRLLTSLGTKTVVRTHGAAPENQKAESLAKPFSKHATYVVQAYIETMNDPLCVMPSEVRKELYPGLFVLCDMMNDHNRDAMMASALDAGGKVTMKSSWKEYEKQKYVGKG</sequence>
<protein>
    <recommendedName>
        <fullName evidence="2">Nucleolar 27S pre-rRNA processing Urb2/Npa2 C-terminal domain-containing protein</fullName>
    </recommendedName>
</protein>
<evidence type="ECO:0000313" key="3">
    <source>
        <dbReference type="EMBL" id="KZT21711.1"/>
    </source>
</evidence>
<feature type="domain" description="Nucleolar 27S pre-rRNA processing Urb2/Npa2 C-terminal" evidence="2">
    <location>
        <begin position="1297"/>
        <end position="1526"/>
    </location>
</feature>
<dbReference type="InterPro" id="IPR018849">
    <property type="entry name" value="Urb2/Npa2_C"/>
</dbReference>
<feature type="region of interest" description="Disordered" evidence="1">
    <location>
        <begin position="567"/>
        <end position="591"/>
    </location>
</feature>
<evidence type="ECO:0000256" key="1">
    <source>
        <dbReference type="SAM" id="MobiDB-lite"/>
    </source>
</evidence>
<reference evidence="3 4" key="1">
    <citation type="journal article" date="2016" name="Mol. Biol. Evol.">
        <title>Comparative Genomics of Early-Diverging Mushroom-Forming Fungi Provides Insights into the Origins of Lignocellulose Decay Capabilities.</title>
        <authorList>
            <person name="Nagy L.G."/>
            <person name="Riley R."/>
            <person name="Tritt A."/>
            <person name="Adam C."/>
            <person name="Daum C."/>
            <person name="Floudas D."/>
            <person name="Sun H."/>
            <person name="Yadav J.S."/>
            <person name="Pangilinan J."/>
            <person name="Larsson K.H."/>
            <person name="Matsuura K."/>
            <person name="Barry K."/>
            <person name="Labutti K."/>
            <person name="Kuo R."/>
            <person name="Ohm R.A."/>
            <person name="Bhattacharya S.S."/>
            <person name="Shirouzu T."/>
            <person name="Yoshinaga Y."/>
            <person name="Martin F.M."/>
            <person name="Grigoriev I.V."/>
            <person name="Hibbett D.S."/>
        </authorList>
    </citation>
    <scope>NUCLEOTIDE SEQUENCE [LARGE SCALE GENOMIC DNA]</scope>
    <source>
        <strain evidence="3 4">HHB14362 ss-1</strain>
    </source>
</reference>
<evidence type="ECO:0000259" key="2">
    <source>
        <dbReference type="Pfam" id="PF10441"/>
    </source>
</evidence>
<dbReference type="PANTHER" id="PTHR15682">
    <property type="entry name" value="UNHEALTHY RIBOSOME BIOGENESIS PROTEIN 2 HOMOLOG"/>
    <property type="match status" value="1"/>
</dbReference>
<evidence type="ECO:0000313" key="4">
    <source>
        <dbReference type="Proteomes" id="UP000076761"/>
    </source>
</evidence>
<proteinExistence type="predicted"/>